<proteinExistence type="predicted"/>
<protein>
    <submittedName>
        <fullName evidence="1">Uncharacterized protein</fullName>
    </submittedName>
</protein>
<dbReference type="EnsemblBacteria" id="ACA39603">
    <property type="protein sequence ID" value="ACA39603"/>
    <property type="gene ID" value="Bsph_2026"/>
</dbReference>
<dbReference type="HOGENOM" id="CLU_073815_0_0_9"/>
<dbReference type="KEGG" id="lsp:Bsph_2026"/>
<dbReference type="AlphaFoldDB" id="B1HU48"/>
<evidence type="ECO:0000313" key="2">
    <source>
        <dbReference type="Proteomes" id="UP000002164"/>
    </source>
</evidence>
<reference evidence="1 2" key="1">
    <citation type="journal article" date="2008" name="J. Bacteriol.">
        <title>Complete genome sequence of the mosquitocidal bacterium Bacillus sphaericus C3-41 and comparison with those of closely related Bacillus species.</title>
        <authorList>
            <person name="Hu X."/>
            <person name="Fan W."/>
            <person name="Han B."/>
            <person name="Liu H."/>
            <person name="Zheng D."/>
            <person name="Li Q."/>
            <person name="Dong W."/>
            <person name="Yan J."/>
            <person name="Gao M."/>
            <person name="Berry C."/>
            <person name="Yuan Z."/>
        </authorList>
    </citation>
    <scope>NUCLEOTIDE SEQUENCE [LARGE SCALE GENOMIC DNA]</scope>
    <source>
        <strain evidence="1 2">C3-41</strain>
    </source>
</reference>
<organism evidence="1 2">
    <name type="scientific">Lysinibacillus sphaericus (strain C3-41)</name>
    <dbReference type="NCBI Taxonomy" id="444177"/>
    <lineage>
        <taxon>Bacteria</taxon>
        <taxon>Bacillati</taxon>
        <taxon>Bacillota</taxon>
        <taxon>Bacilli</taxon>
        <taxon>Bacillales</taxon>
        <taxon>Bacillaceae</taxon>
        <taxon>Lysinibacillus</taxon>
    </lineage>
</organism>
<gene>
    <name evidence="1" type="ordered locus">Bsph_2026</name>
</gene>
<sequence>MSQFEENHFGQMKGCQCNCRRKEENQCPCRRRDEGQRHCSCKNAGCNKVAPCHEKSCNQCKSCCSSCYVCCQAQCEQIRVNIRVFNESTLVYTVTQGDNPVDQAVSFSVFGLDFPTIIPKPRTITGVIRADGTIYSGEGFRVSHRKGTGYYTITFNQPFGAVDSAGKPPVIQIIEEPMNGTIFFQERSFGEKVADTISGLIDREGNIQFGTKLQNSNEYAFTVRKDPCYPGLFIVEFKPELNVTFVFTDPYSGSNIRVFEVEASQSGCCHCHPGFGNTNEPVTGTGVDIVSHDSSGFSYRTYEETTLRRRYTDLPVVFNILVTREK</sequence>
<evidence type="ECO:0000313" key="1">
    <source>
        <dbReference type="EMBL" id="ACA39603.1"/>
    </source>
</evidence>
<dbReference type="Proteomes" id="UP000002164">
    <property type="component" value="Chromosome"/>
</dbReference>
<accession>B1HU48</accession>
<dbReference type="EMBL" id="CP000817">
    <property type="protein sequence ID" value="ACA39603.1"/>
    <property type="molecule type" value="Genomic_DNA"/>
</dbReference>
<name>B1HU48_LYSSC</name>